<evidence type="ECO:0000256" key="7">
    <source>
        <dbReference type="ARBA" id="ARBA00022833"/>
    </source>
</evidence>
<dbReference type="AlphaFoldDB" id="A0A8W8HUY6"/>
<feature type="region of interest" description="Disordered" evidence="10">
    <location>
        <begin position="713"/>
        <end position="733"/>
    </location>
</feature>
<dbReference type="InterPro" id="IPR042013">
    <property type="entry name" value="PHF7/G2E3_ePHD"/>
</dbReference>
<keyword evidence="3" id="KW-0808">Transferase</keyword>
<sequence length="1008" mass="112842">MTKYHKKEDGNEIRKALGLDKDQCLFCLQSEDNEEKFGRKIKKFGLTIHYFCMLFASGLSQRGDSDEDGISGFLPADVLKELKRGLRLRCTFCKQKGATIGCVVGKCRTVFHFSCGINGKTLHQFFDTFSSYCLEHRPQQTPCPDTQEAEVSCAICMNSVLNTPCPDTLKSPCCRGSWFHRMCIQKHATTAGLHFFKCPLCNNKDHFQEEMLRMGVHIPDQDAAWETEPNAFTDLLERYLHCDAKKCECDKGRDYNKDGGKWEILVCDWCGSTGSHVGCQNIIKVGPDDYMCPDCYEIEKKWNNGNGIKKKKTGKKMLPSPRANKRLVDTALGSKGKSEYQQQAKGFRKLKASASQFEVLSGDECSSSDTSLVLSPGNSLSDFSAGVFESPGKHESIISPMSLSKCSGKSRVVNKELKFVPSAATSKKHSVSKAVDLQDEEVDVVGVDNKCESLAASLKKKASPGSASQTKAKGYVYLDDGTNSMEETREKRRMKRKKKQQESIRKLLRLDIDMTWTDVDSSDSESESRPKKLRRRNSVFSSSNVDSQGETRRKSRSKASATVTCSSEDQKKDFSAGYHIDDAEPAVNRSGSGSQKIQMTLSQYNSSIVDDGAKNVVLRQLLQAPKISLDQNVDVCFNEQNIPGIVPKDSASYKNATGTLMNGKLGLKRSSSERSGLVGRGRKTSKGKLKYKMNPNQMLIKQWLEIGNERPKVEKKEFSPDTGNTRSGEKPKKTTLKIRFKGKTFMMNRHIRPSTSFKENLEAGENTSDQGCYSMSPIKDGKKWRQRKGQEIVDPLASPPDGIKESMELWREAKKMVYTERKRSTSILEHSFVKSPRTFPKKKRSRLESLIRFPDDTITTYEEQHIYSNLNVKCSLADKFEYCGRKTKNSDSNSMDMSTLTFIDAHSLLSDGEVSMPKLSPIEMEDGVLIMPDKNRDDPQVSPVGDTHHCMVVNLQPRPMDIHKRAGSLSPSTTNNSETSLSDEERITGVGSYPTRLAITRSMSDVKC</sequence>
<name>A0A8W8HUY6_MAGGI</name>
<feature type="compositionally biased region" description="Polar residues" evidence="10">
    <location>
        <begin position="558"/>
        <end position="567"/>
    </location>
</feature>
<dbReference type="OrthoDB" id="512616at2759"/>
<evidence type="ECO:0000256" key="2">
    <source>
        <dbReference type="ARBA" id="ARBA00004906"/>
    </source>
</evidence>
<dbReference type="Proteomes" id="UP000005408">
    <property type="component" value="Unassembled WGS sequence"/>
</dbReference>
<evidence type="ECO:0000313" key="13">
    <source>
        <dbReference type="EnsemblMetazoa" id="G11201.1:cds"/>
    </source>
</evidence>
<evidence type="ECO:0000259" key="11">
    <source>
        <dbReference type="PROSITE" id="PS50089"/>
    </source>
</evidence>
<organism evidence="13 14">
    <name type="scientific">Magallana gigas</name>
    <name type="common">Pacific oyster</name>
    <name type="synonym">Crassostrea gigas</name>
    <dbReference type="NCBI Taxonomy" id="29159"/>
    <lineage>
        <taxon>Eukaryota</taxon>
        <taxon>Metazoa</taxon>
        <taxon>Spiralia</taxon>
        <taxon>Lophotrochozoa</taxon>
        <taxon>Mollusca</taxon>
        <taxon>Bivalvia</taxon>
        <taxon>Autobranchia</taxon>
        <taxon>Pteriomorphia</taxon>
        <taxon>Ostreida</taxon>
        <taxon>Ostreoidea</taxon>
        <taxon>Ostreidae</taxon>
        <taxon>Magallana</taxon>
    </lineage>
</organism>
<evidence type="ECO:0000256" key="4">
    <source>
        <dbReference type="ARBA" id="ARBA00022723"/>
    </source>
</evidence>
<dbReference type="Gene3D" id="3.30.40.10">
    <property type="entry name" value="Zinc/RING finger domain, C3HC4 (zinc finger)"/>
    <property type="match status" value="2"/>
</dbReference>
<dbReference type="Pfam" id="PF26054">
    <property type="entry name" value="PHD_G2E3"/>
    <property type="match status" value="1"/>
</dbReference>
<proteinExistence type="predicted"/>
<dbReference type="PROSITE" id="PS51805">
    <property type="entry name" value="EPHD"/>
    <property type="match status" value="1"/>
</dbReference>
<keyword evidence="7" id="KW-0862">Zinc</keyword>
<dbReference type="InterPro" id="IPR034732">
    <property type="entry name" value="EPHD"/>
</dbReference>
<dbReference type="InterPro" id="IPR011011">
    <property type="entry name" value="Znf_FYVE_PHD"/>
</dbReference>
<evidence type="ECO:0008006" key="15">
    <source>
        <dbReference type="Google" id="ProtNLM"/>
    </source>
</evidence>
<evidence type="ECO:0000256" key="1">
    <source>
        <dbReference type="ARBA" id="ARBA00004123"/>
    </source>
</evidence>
<feature type="compositionally biased region" description="Low complexity" evidence="10">
    <location>
        <begin position="538"/>
        <end position="547"/>
    </location>
</feature>
<evidence type="ECO:0000256" key="8">
    <source>
        <dbReference type="ARBA" id="ARBA00023242"/>
    </source>
</evidence>
<dbReference type="PROSITE" id="PS50089">
    <property type="entry name" value="ZF_RING_2"/>
    <property type="match status" value="1"/>
</dbReference>
<feature type="region of interest" description="Disordered" evidence="10">
    <location>
        <begin position="518"/>
        <end position="568"/>
    </location>
</feature>
<protein>
    <recommendedName>
        <fullName evidence="15">G2/M phase-specific E3 ubiquitin-protein ligase</fullName>
    </recommendedName>
</protein>
<dbReference type="EnsemblMetazoa" id="G11201.1">
    <property type="protein sequence ID" value="G11201.1:cds"/>
    <property type="gene ID" value="G11201"/>
</dbReference>
<feature type="compositionally biased region" description="Polar residues" evidence="10">
    <location>
        <begin position="969"/>
        <end position="980"/>
    </location>
</feature>
<feature type="region of interest" description="Disordered" evidence="10">
    <location>
        <begin position="964"/>
        <end position="983"/>
    </location>
</feature>
<dbReference type="PANTHER" id="PTHR12420:SF42">
    <property type="entry name" value="G2_M PHASE-SPECIFIC E3 UBIQUITIN-PROTEIN LIGASE"/>
    <property type="match status" value="1"/>
</dbReference>
<keyword evidence="8" id="KW-0539">Nucleus</keyword>
<evidence type="ECO:0000256" key="6">
    <source>
        <dbReference type="ARBA" id="ARBA00022786"/>
    </source>
</evidence>
<dbReference type="InterPro" id="IPR051188">
    <property type="entry name" value="PHD-type_Zinc_Finger"/>
</dbReference>
<dbReference type="InterPro" id="IPR013083">
    <property type="entry name" value="Znf_RING/FYVE/PHD"/>
</dbReference>
<evidence type="ECO:0000259" key="12">
    <source>
        <dbReference type="PROSITE" id="PS51805"/>
    </source>
</evidence>
<evidence type="ECO:0000313" key="14">
    <source>
        <dbReference type="Proteomes" id="UP000005408"/>
    </source>
</evidence>
<comment type="pathway">
    <text evidence="2">Protein modification; protein ubiquitination.</text>
</comment>
<dbReference type="GO" id="GO:0008270">
    <property type="term" value="F:zinc ion binding"/>
    <property type="evidence" value="ECO:0007669"/>
    <property type="project" value="UniProtKB-KW"/>
</dbReference>
<keyword evidence="14" id="KW-1185">Reference proteome</keyword>
<evidence type="ECO:0000256" key="10">
    <source>
        <dbReference type="SAM" id="MobiDB-lite"/>
    </source>
</evidence>
<accession>A0A8W8HUY6</accession>
<feature type="domain" description="RING-type" evidence="11">
    <location>
        <begin position="153"/>
        <end position="202"/>
    </location>
</feature>
<feature type="region of interest" description="Disordered" evidence="10">
    <location>
        <begin position="483"/>
        <end position="503"/>
    </location>
</feature>
<keyword evidence="5 9" id="KW-0863">Zinc-finger</keyword>
<reference evidence="13" key="1">
    <citation type="submission" date="2022-08" db="UniProtKB">
        <authorList>
            <consortium name="EnsemblMetazoa"/>
        </authorList>
    </citation>
    <scope>IDENTIFICATION</scope>
    <source>
        <strain evidence="13">05x7-T-G4-1.051#20</strain>
    </source>
</reference>
<dbReference type="InterPro" id="IPR001965">
    <property type="entry name" value="Znf_PHD"/>
</dbReference>
<evidence type="ECO:0000256" key="3">
    <source>
        <dbReference type="ARBA" id="ARBA00022679"/>
    </source>
</evidence>
<keyword evidence="4" id="KW-0479">Metal-binding</keyword>
<evidence type="ECO:0000256" key="5">
    <source>
        <dbReference type="ARBA" id="ARBA00022771"/>
    </source>
</evidence>
<dbReference type="GO" id="GO:0005634">
    <property type="term" value="C:nucleus"/>
    <property type="evidence" value="ECO:0007669"/>
    <property type="project" value="TreeGrafter"/>
</dbReference>
<dbReference type="InterPro" id="IPR001841">
    <property type="entry name" value="Znf_RING"/>
</dbReference>
<dbReference type="SMART" id="SM00249">
    <property type="entry name" value="PHD"/>
    <property type="match status" value="2"/>
</dbReference>
<feature type="domain" description="PHD-type" evidence="12">
    <location>
        <begin position="21"/>
        <end position="137"/>
    </location>
</feature>
<dbReference type="InterPro" id="IPR059102">
    <property type="entry name" value="PHD_PHF7/G2E3-like"/>
</dbReference>
<dbReference type="CDD" id="cd15669">
    <property type="entry name" value="ePHD_PHF7_G2E3_like"/>
    <property type="match status" value="1"/>
</dbReference>
<dbReference type="PANTHER" id="PTHR12420">
    <property type="entry name" value="PHD FINGER PROTEIN"/>
    <property type="match status" value="1"/>
</dbReference>
<keyword evidence="6" id="KW-0833">Ubl conjugation pathway</keyword>
<evidence type="ECO:0000256" key="9">
    <source>
        <dbReference type="PROSITE-ProRule" id="PRU00175"/>
    </source>
</evidence>
<dbReference type="Pfam" id="PF13771">
    <property type="entry name" value="zf-HC5HC2H"/>
    <property type="match status" value="1"/>
</dbReference>
<dbReference type="OMA" id="CINESAN"/>
<comment type="subcellular location">
    <subcellularLocation>
        <location evidence="1">Nucleus</location>
    </subcellularLocation>
</comment>
<dbReference type="SUPFAM" id="SSF57903">
    <property type="entry name" value="FYVE/PHD zinc finger"/>
    <property type="match status" value="1"/>
</dbReference>